<evidence type="ECO:0000256" key="1">
    <source>
        <dbReference type="SAM" id="MobiDB-lite"/>
    </source>
</evidence>
<dbReference type="Proteomes" id="UP000054564">
    <property type="component" value="Unassembled WGS sequence"/>
</dbReference>
<protein>
    <recommendedName>
        <fullName evidence="2">BESS domain-containing protein</fullName>
    </recommendedName>
</protein>
<evidence type="ECO:0000313" key="4">
    <source>
        <dbReference type="Proteomes" id="UP000054564"/>
    </source>
</evidence>
<sequence>MALAKAQSGSCRREPKDSVKFLLVEMDFLKKYIEDNEPTTSNFNNVVEVDLFDHTQFSESSETTMGTHGNEEPSSSRRKRKLPEETELEKTCKKISLYAEALMKEDDRIDPFFHSLNEDFKTLPPLKKQELKIKFMELVYAAKREQSEEDILVF</sequence>
<proteinExistence type="predicted"/>
<comment type="caution">
    <text evidence="3">The sequence shown here is derived from an EMBL/GenBank/DDBJ whole genome shotgun (WGS) entry which is preliminary data.</text>
</comment>
<keyword evidence="4" id="KW-1185">Reference proteome</keyword>
<accession>A0A0L0UKT4</accession>
<reference evidence="4" key="1">
    <citation type="submission" date="2014-03" db="EMBL/GenBank/DDBJ databases">
        <title>The Genome Sequence of Puccinia striiformis f. sp. tritici PST-78.</title>
        <authorList>
            <consortium name="The Broad Institute Genome Sequencing Platform"/>
            <person name="Cuomo C."/>
            <person name="Hulbert S."/>
            <person name="Chen X."/>
            <person name="Walker B."/>
            <person name="Young S.K."/>
            <person name="Zeng Q."/>
            <person name="Gargeya S."/>
            <person name="Fitzgerald M."/>
            <person name="Haas B."/>
            <person name="Abouelleil A."/>
            <person name="Alvarado L."/>
            <person name="Arachchi H.M."/>
            <person name="Berlin A.M."/>
            <person name="Chapman S.B."/>
            <person name="Goldberg J."/>
            <person name="Griggs A."/>
            <person name="Gujja S."/>
            <person name="Hansen M."/>
            <person name="Howarth C."/>
            <person name="Imamovic A."/>
            <person name="Larimer J."/>
            <person name="McCowan C."/>
            <person name="Montmayeur A."/>
            <person name="Murphy C."/>
            <person name="Neiman D."/>
            <person name="Pearson M."/>
            <person name="Priest M."/>
            <person name="Roberts A."/>
            <person name="Saif S."/>
            <person name="Shea T."/>
            <person name="Sisk P."/>
            <person name="Sykes S."/>
            <person name="Wortman J."/>
            <person name="Nusbaum C."/>
            <person name="Birren B."/>
        </authorList>
    </citation>
    <scope>NUCLEOTIDE SEQUENCE [LARGE SCALE GENOMIC DNA]</scope>
    <source>
        <strain evidence="4">race PST-78</strain>
    </source>
</reference>
<dbReference type="PROSITE" id="PS51031">
    <property type="entry name" value="BESS"/>
    <property type="match status" value="1"/>
</dbReference>
<dbReference type="GO" id="GO:0003677">
    <property type="term" value="F:DNA binding"/>
    <property type="evidence" value="ECO:0007669"/>
    <property type="project" value="InterPro"/>
</dbReference>
<feature type="compositionally biased region" description="Polar residues" evidence="1">
    <location>
        <begin position="57"/>
        <end position="67"/>
    </location>
</feature>
<dbReference type="EMBL" id="AJIL01004689">
    <property type="protein sequence ID" value="KNE87628.1"/>
    <property type="molecule type" value="Genomic_DNA"/>
</dbReference>
<evidence type="ECO:0000313" key="3">
    <source>
        <dbReference type="EMBL" id="KNE87628.1"/>
    </source>
</evidence>
<evidence type="ECO:0000259" key="2">
    <source>
        <dbReference type="PROSITE" id="PS51031"/>
    </source>
</evidence>
<dbReference type="AlphaFoldDB" id="A0A0L0UKT4"/>
<name>A0A0L0UKT4_9BASI</name>
<feature type="domain" description="BESS" evidence="2">
    <location>
        <begin position="106"/>
        <end position="145"/>
    </location>
</feature>
<dbReference type="Pfam" id="PF02944">
    <property type="entry name" value="BESS"/>
    <property type="match status" value="1"/>
</dbReference>
<organism evidence="3 4">
    <name type="scientific">Puccinia striiformis f. sp. tritici PST-78</name>
    <dbReference type="NCBI Taxonomy" id="1165861"/>
    <lineage>
        <taxon>Eukaryota</taxon>
        <taxon>Fungi</taxon>
        <taxon>Dikarya</taxon>
        <taxon>Basidiomycota</taxon>
        <taxon>Pucciniomycotina</taxon>
        <taxon>Pucciniomycetes</taxon>
        <taxon>Pucciniales</taxon>
        <taxon>Pucciniaceae</taxon>
        <taxon>Puccinia</taxon>
    </lineage>
</organism>
<feature type="region of interest" description="Disordered" evidence="1">
    <location>
        <begin position="57"/>
        <end position="87"/>
    </location>
</feature>
<gene>
    <name evidence="3" type="ORF">PSTG_18985</name>
</gene>
<dbReference type="InterPro" id="IPR004210">
    <property type="entry name" value="BESS_motif"/>
</dbReference>